<evidence type="ECO:0000259" key="1">
    <source>
        <dbReference type="PROSITE" id="PS51352"/>
    </source>
</evidence>
<dbReference type="PROSITE" id="PS51352">
    <property type="entry name" value="THIOREDOXIN_2"/>
    <property type="match status" value="1"/>
</dbReference>
<dbReference type="SUPFAM" id="SSF52833">
    <property type="entry name" value="Thioredoxin-like"/>
    <property type="match status" value="1"/>
</dbReference>
<reference evidence="2 3" key="1">
    <citation type="submission" date="2018-01" db="EMBL/GenBank/DDBJ databases">
        <title>Genomic Encyclopedia of Type Strains, Phase I: the one thousand microbial genomes (KMG-I) project.</title>
        <authorList>
            <person name="Goeker M."/>
        </authorList>
    </citation>
    <scope>NUCLEOTIDE SEQUENCE [LARGE SCALE GENOMIC DNA]</scope>
    <source>
        <strain evidence="2 3">DSM 17960</strain>
    </source>
</reference>
<accession>A0A2S4N7L7</accession>
<proteinExistence type="predicted"/>
<dbReference type="Gene3D" id="3.40.30.10">
    <property type="entry name" value="Glutaredoxin"/>
    <property type="match status" value="1"/>
</dbReference>
<feature type="domain" description="Thioredoxin" evidence="1">
    <location>
        <begin position="334"/>
        <end position="468"/>
    </location>
</feature>
<dbReference type="Proteomes" id="UP000237056">
    <property type="component" value="Unassembled WGS sequence"/>
</dbReference>
<dbReference type="InterPro" id="IPR036249">
    <property type="entry name" value="Thioredoxin-like_sf"/>
</dbReference>
<dbReference type="Pfam" id="PF13905">
    <property type="entry name" value="Thioredoxin_8"/>
    <property type="match status" value="1"/>
</dbReference>
<comment type="caution">
    <text evidence="2">The sequence shown here is derived from an EMBL/GenBank/DDBJ whole genome shotgun (WGS) entry which is preliminary data.</text>
</comment>
<dbReference type="EMBL" id="PQNY01000008">
    <property type="protein sequence ID" value="POS01700.1"/>
    <property type="molecule type" value="Genomic_DNA"/>
</dbReference>
<dbReference type="PROSITE" id="PS51257">
    <property type="entry name" value="PROKAR_LIPOPROTEIN"/>
    <property type="match status" value="1"/>
</dbReference>
<gene>
    <name evidence="2" type="ORF">Q361_10824</name>
</gene>
<evidence type="ECO:0000313" key="2">
    <source>
        <dbReference type="EMBL" id="POS01700.1"/>
    </source>
</evidence>
<name>A0A2S4N7L7_9FLAO</name>
<dbReference type="RefSeq" id="WP_103726034.1">
    <property type="nucleotide sequence ID" value="NZ_PQNY01000008.1"/>
</dbReference>
<evidence type="ECO:0000313" key="3">
    <source>
        <dbReference type="Proteomes" id="UP000237056"/>
    </source>
</evidence>
<keyword evidence="3" id="KW-1185">Reference proteome</keyword>
<dbReference type="AlphaFoldDB" id="A0A2S4N7L7"/>
<dbReference type="OrthoDB" id="1146847at2"/>
<sequence length="468" mass="54938">MKLFHLLNPILVSLTTATIFTSCKSDFSSDNYVAYFGGEVLNPVTNYVLFCKGNKVLDTIFLKKDNTFFKKFDSLTPGMYNFKHDPEFQYIYYDKNDSLMVRVNTNDFDNSVVFCGRGDQKNNYLMEMYLKNESDKEKMFDLFDAPFQTFNTFIEKSIQNNTKYYTKKKQEIEWNDDFDVYAKAVLEFPYYSKKELYPVVHKIRTGKDVTKELPKDYYKFRKEINFDNKNLTDFMPYAMYLNHMFNNMAEVDTNGLSEADISLKTNINKLKIADTLIKNVAAKNMVLNNIAFQYLLEDQNVKNNQKFLKVYDQFSNDIKQKKEILEIGKSIQALTLGNKLPNVELVSSDGELVNSDAIISKKTVLFFWTSRLNSHMEGAHKKALELQKKHPDYEFIAINLDENDKLWKDALQHNNFGTIKQFHSSNFEDTRKKWAITRVHRTIIVNQDKTIKNGFTNMFEVHFENELK</sequence>
<protein>
    <submittedName>
        <fullName evidence="2">Thioredoxin-like protein</fullName>
    </submittedName>
</protein>
<organism evidence="2 3">
    <name type="scientific">Flavobacterium croceum DSM 17960</name>
    <dbReference type="NCBI Taxonomy" id="1121886"/>
    <lineage>
        <taxon>Bacteria</taxon>
        <taxon>Pseudomonadati</taxon>
        <taxon>Bacteroidota</taxon>
        <taxon>Flavobacteriia</taxon>
        <taxon>Flavobacteriales</taxon>
        <taxon>Flavobacteriaceae</taxon>
        <taxon>Flavobacterium</taxon>
    </lineage>
</organism>
<dbReference type="InterPro" id="IPR013766">
    <property type="entry name" value="Thioredoxin_domain"/>
</dbReference>
<dbReference type="InterPro" id="IPR012336">
    <property type="entry name" value="Thioredoxin-like_fold"/>
</dbReference>